<dbReference type="EMBL" id="CP023344">
    <property type="protein sequence ID" value="ATC63809.1"/>
    <property type="molecule type" value="Genomic_DNA"/>
</dbReference>
<reference evidence="1 2" key="1">
    <citation type="submission" date="2017-09" db="EMBL/GenBank/DDBJ databases">
        <title>Complete genome sequence of Verrucomicrobial strain HZ-65, isolated from freshwater.</title>
        <authorList>
            <person name="Choi A."/>
        </authorList>
    </citation>
    <scope>NUCLEOTIDE SEQUENCE [LARGE SCALE GENOMIC DNA]</scope>
    <source>
        <strain evidence="1 2">HZ-65</strain>
    </source>
</reference>
<organism evidence="1 2">
    <name type="scientific">Nibricoccus aquaticus</name>
    <dbReference type="NCBI Taxonomy" id="2576891"/>
    <lineage>
        <taxon>Bacteria</taxon>
        <taxon>Pseudomonadati</taxon>
        <taxon>Verrucomicrobiota</taxon>
        <taxon>Opitutia</taxon>
        <taxon>Opitutales</taxon>
        <taxon>Opitutaceae</taxon>
        <taxon>Nibricoccus</taxon>
    </lineage>
</organism>
<dbReference type="AlphaFoldDB" id="A0A290Q550"/>
<dbReference type="Proteomes" id="UP000217265">
    <property type="component" value="Chromosome"/>
</dbReference>
<evidence type="ECO:0000313" key="2">
    <source>
        <dbReference type="Proteomes" id="UP000217265"/>
    </source>
</evidence>
<sequence length="757" mass="81668">MATSTGGNAFMGTGVVGVSGGLAQFRDPAPGGELRRFSRWIITSPSAGPLALGTAPVVRVLRDDRVATLEMDYNADSPWGQFWSVGADGRSDAGFRVTWWPDGASPAAMVSMGACGGCHGACGRAMVPGEEVARTLVTPSRRVQLQPLANQATYHVRVERLNALGEVTSLPTEMTFAGGDETRVTALRAAMTYFDDFNLPEGPADEKLWNNAHSTSTDPRYNLFFINSQFHAHTLNGTQTSGPHVGDKSQTAQRFRKPILLETGVRRRIVFDMDSPMSPRSVWYLDLNPIARDLTGHADFFDEDGVKGLPAGVVRMRSQGQIFSVHLIGDDGASHKVASVDMEAAGVQVIPNVRRAFDVRLGTDGVEVFIDGKRVINQSFGGATVRPGAYEFLWSSIGYNTTKDNNPYFLLHWDNFGFDGPVVDPRVVHNYVTQIAGDDYQKSNRWSSTFPTFTVRIPDDSRPVAANATAEAWLVCTYQQGDFSPFSLRAGDHVLVNGVSYPLPARVNNSTPGDPALLDWGGSPDTARIKLGDIVQDGVSPLRVGDNTVQFFADNIGISNVHLEIFYPPGSAPAYTPPAAIHHFPMHAELPQLGPPARLAFIGNVEISAASAAIEAPEVIHAISGTTRIEVIAGGDPWAGWAPDLMVTPARSAELWSSGGTAGIRSVELFMRPKGGGVGTSKRIAVLTTQRDGPAPLVRHAFEVDTRTFANGEYELFVLATAANGAKSHPLYDNSAARWDSTEWSGAYYPVNIRITN</sequence>
<gene>
    <name evidence="1" type="ORF">CMV30_07525</name>
</gene>
<dbReference type="KEGG" id="vbh:CMV30_07525"/>
<keyword evidence="2" id="KW-1185">Reference proteome</keyword>
<accession>A0A290Q550</accession>
<name>A0A290Q550_9BACT</name>
<proteinExistence type="predicted"/>
<protein>
    <submittedName>
        <fullName evidence="1">Uncharacterized protein</fullName>
    </submittedName>
</protein>
<evidence type="ECO:0000313" key="1">
    <source>
        <dbReference type="EMBL" id="ATC63809.1"/>
    </source>
</evidence>